<dbReference type="AlphaFoldDB" id="A0A365PM54"/>
<proteinExistence type="predicted"/>
<accession>A0A365PM54</accession>
<dbReference type="PANTHER" id="PTHR34989">
    <property type="entry name" value="PROTEIN HDED"/>
    <property type="match status" value="1"/>
</dbReference>
<name>A0A365PM54_ACIJU</name>
<dbReference type="EMBL" id="QEWH01000010">
    <property type="protein sequence ID" value="RBA49686.1"/>
    <property type="molecule type" value="Genomic_DNA"/>
</dbReference>
<dbReference type="Pfam" id="PF03729">
    <property type="entry name" value="DUF308"/>
    <property type="match status" value="2"/>
</dbReference>
<evidence type="ECO:0000313" key="2">
    <source>
        <dbReference type="Proteomes" id="UP000253688"/>
    </source>
</evidence>
<evidence type="ECO:0000313" key="1">
    <source>
        <dbReference type="EMBL" id="RBA49686.1"/>
    </source>
</evidence>
<dbReference type="PANTHER" id="PTHR34989:SF1">
    <property type="entry name" value="PROTEIN HDED"/>
    <property type="match status" value="1"/>
</dbReference>
<gene>
    <name evidence="1" type="ORF">DC346_02340</name>
</gene>
<protein>
    <submittedName>
        <fullName evidence="1">HdeD family acid-resistance protein</fullName>
    </submittedName>
</protein>
<dbReference type="InterPro" id="IPR005325">
    <property type="entry name" value="DUF308_memb"/>
</dbReference>
<dbReference type="InterPro" id="IPR052712">
    <property type="entry name" value="Acid_resist_chaperone_HdeD"/>
</dbReference>
<comment type="caution">
    <text evidence="1">The sequence shown here is derived from an EMBL/GenBank/DDBJ whole genome shotgun (WGS) entry which is preliminary data.</text>
</comment>
<dbReference type="GO" id="GO:0005886">
    <property type="term" value="C:plasma membrane"/>
    <property type="evidence" value="ECO:0007669"/>
    <property type="project" value="TreeGrafter"/>
</dbReference>
<dbReference type="GeneID" id="92833750"/>
<sequence>MMKTVGNDLIRNQLHADRKWYLLLGVLLVIFGLVLLAALPFATLSAVLLFGVLMMLGGILHFIAAFMVFQGGTRWLWALFGVLYIAAGYFAFTTPVITAVVLTNLLAIALIIAGIIRSVNAFILRPISGWGWVLFSGVLTLLTGILILSSPDSPFWVLGMFLAIDILFQGINYLTFASAIKQLPHSSTVI</sequence>
<dbReference type="RefSeq" id="WP_004659074.1">
    <property type="nucleotide sequence ID" value="NZ_BKFG01000012.1"/>
</dbReference>
<dbReference type="STRING" id="40215.BVL33_15185"/>
<organism evidence="1 2">
    <name type="scientific">Acinetobacter junii</name>
    <dbReference type="NCBI Taxonomy" id="40215"/>
    <lineage>
        <taxon>Bacteria</taxon>
        <taxon>Pseudomonadati</taxon>
        <taxon>Pseudomonadota</taxon>
        <taxon>Gammaproteobacteria</taxon>
        <taxon>Moraxellales</taxon>
        <taxon>Moraxellaceae</taxon>
        <taxon>Acinetobacter</taxon>
    </lineage>
</organism>
<reference evidence="1 2" key="1">
    <citation type="submission" date="2018-04" db="EMBL/GenBank/DDBJ databases">
        <title>Acinetobacter junii Genome sequencing and assembly.</title>
        <authorList>
            <person name="Su J."/>
            <person name="Rensing C."/>
            <person name="Mazhar H.S."/>
        </authorList>
    </citation>
    <scope>NUCLEOTIDE SEQUENCE [LARGE SCALE GENOMIC DNA]</scope>
    <source>
        <strain evidence="1 2">SC22</strain>
    </source>
</reference>
<dbReference type="Proteomes" id="UP000253688">
    <property type="component" value="Unassembled WGS sequence"/>
</dbReference>